<organism evidence="2 3">
    <name type="scientific">Corynebacterium lactis RW2-5</name>
    <dbReference type="NCBI Taxonomy" id="1408189"/>
    <lineage>
        <taxon>Bacteria</taxon>
        <taxon>Bacillati</taxon>
        <taxon>Actinomycetota</taxon>
        <taxon>Actinomycetes</taxon>
        <taxon>Mycobacteriales</taxon>
        <taxon>Corynebacteriaceae</taxon>
        <taxon>Corynebacterium</taxon>
    </lineage>
</organism>
<name>A0A0K2H163_9CORY</name>
<protein>
    <submittedName>
        <fullName evidence="2">Acid phosphatase</fullName>
    </submittedName>
</protein>
<dbReference type="EMBL" id="CP006841">
    <property type="protein sequence ID" value="ALA67772.1"/>
    <property type="molecule type" value="Genomic_DNA"/>
</dbReference>
<dbReference type="Proteomes" id="UP000058446">
    <property type="component" value="Chromosome"/>
</dbReference>
<sequence>MTMMLGTAPAALAQPALPTGIAPAPAQEPNSWIGAKTPDVAGGLASPGFESVGPARGENAQGMQAPQASPFRIDQLYRFHQSDAATDKFFYFYVVNPFEDLKKNHPEVMEQNLETVVRINNEAENDENAKNLALDDDYIDPLENLSTGMGKNLGAHFKAALKEGYLPKTKALLSGNLARGGGVMSSTFIEKYYYGYDRPFVVAPDRIKRYYRDGQDDPYSTTPSYPSGHTNKAAWTSTLLSIMMPEVAAQIQARSSEAGQSRLVMGVHYPLDVIGGRMMGNQAAADRWADSEFQHLIEQAQGELRAELEYRCGGTIAECVAKDTPYMSDADAAKIYTDRMTYDFKQIGGTNNPVVVPKRYAGLLATKFPELNDSQREQILAQTAIASGYPLDRNDGEGQHIRMNLARAYAAKYVVNADGSVTVTN</sequence>
<dbReference type="KEGG" id="clw:CLAC_08650"/>
<evidence type="ECO:0000313" key="3">
    <source>
        <dbReference type="Proteomes" id="UP000058446"/>
    </source>
</evidence>
<dbReference type="SUPFAM" id="SSF48317">
    <property type="entry name" value="Acid phosphatase/Vanadium-dependent haloperoxidase"/>
    <property type="match status" value="1"/>
</dbReference>
<proteinExistence type="predicted"/>
<feature type="domain" description="Phosphatidic acid phosphatase type 2/haloperoxidase" evidence="1">
    <location>
        <begin position="172"/>
        <end position="288"/>
    </location>
</feature>
<dbReference type="SMART" id="SM00014">
    <property type="entry name" value="acidPPc"/>
    <property type="match status" value="1"/>
</dbReference>
<evidence type="ECO:0000259" key="1">
    <source>
        <dbReference type="SMART" id="SM00014"/>
    </source>
</evidence>
<dbReference type="PATRIC" id="fig|1408189.4.peg.1730"/>
<dbReference type="InterPro" id="IPR036938">
    <property type="entry name" value="PAP2/HPO_sf"/>
</dbReference>
<dbReference type="CDD" id="cd03397">
    <property type="entry name" value="PAP2_acid_phosphatase"/>
    <property type="match status" value="1"/>
</dbReference>
<dbReference type="InterPro" id="IPR000326">
    <property type="entry name" value="PAP2/HPO"/>
</dbReference>
<dbReference type="GO" id="GO:0003993">
    <property type="term" value="F:acid phosphatase activity"/>
    <property type="evidence" value="ECO:0007669"/>
    <property type="project" value="InterPro"/>
</dbReference>
<reference evidence="2 3" key="1">
    <citation type="submission" date="2013-10" db="EMBL/GenBank/DDBJ databases">
        <title>Complete genome sequence of Corynebacterium lactis DSM 45799(T), isolated from raw cow milk.</title>
        <authorList>
            <person name="Ruckert C."/>
            <person name="Albersmeier A."/>
            <person name="Lipski A."/>
            <person name="Kalinowski J."/>
        </authorList>
    </citation>
    <scope>NUCLEOTIDE SEQUENCE [LARGE SCALE GENOMIC DNA]</scope>
    <source>
        <strain evidence="2 3">RW2-5</strain>
    </source>
</reference>
<dbReference type="GO" id="GO:0030288">
    <property type="term" value="C:outer membrane-bounded periplasmic space"/>
    <property type="evidence" value="ECO:0007669"/>
    <property type="project" value="InterPro"/>
</dbReference>
<gene>
    <name evidence="2" type="ORF">CLAC_08650</name>
</gene>
<accession>A0A0K2H163</accession>
<keyword evidence="3" id="KW-1185">Reference proteome</keyword>
<evidence type="ECO:0000313" key="2">
    <source>
        <dbReference type="EMBL" id="ALA67772.1"/>
    </source>
</evidence>
<dbReference type="AlphaFoldDB" id="A0A0K2H163"/>
<dbReference type="Gene3D" id="1.20.144.10">
    <property type="entry name" value="Phosphatidic acid phosphatase type 2/haloperoxidase"/>
    <property type="match status" value="1"/>
</dbReference>
<dbReference type="InterPro" id="IPR001011">
    <property type="entry name" value="Acid_Pase_classA_bac"/>
</dbReference>
<dbReference type="OrthoDB" id="9805301at2"/>
<dbReference type="Pfam" id="PF01569">
    <property type="entry name" value="PAP2"/>
    <property type="match status" value="1"/>
</dbReference>
<dbReference type="STRING" id="1408189.CLAC_08650"/>